<name>A0A0F9AQJ5_9ZZZZ</name>
<accession>A0A0F9AQJ5</accession>
<organism evidence="1">
    <name type="scientific">marine sediment metagenome</name>
    <dbReference type="NCBI Taxonomy" id="412755"/>
    <lineage>
        <taxon>unclassified sequences</taxon>
        <taxon>metagenomes</taxon>
        <taxon>ecological metagenomes</taxon>
    </lineage>
</organism>
<protein>
    <submittedName>
        <fullName evidence="1">Uncharacterized protein</fullName>
    </submittedName>
</protein>
<sequence>MVTRHKGKHVWSKDSGMTKKALKKHEEKVTRFEAAIDKALEGGTEEAYAELDKLSAKVNNTAGDDDDS</sequence>
<proteinExistence type="predicted"/>
<gene>
    <name evidence="1" type="ORF">LCGC14_2621510</name>
</gene>
<reference evidence="1" key="1">
    <citation type="journal article" date="2015" name="Nature">
        <title>Complex archaea that bridge the gap between prokaryotes and eukaryotes.</title>
        <authorList>
            <person name="Spang A."/>
            <person name="Saw J.H."/>
            <person name="Jorgensen S.L."/>
            <person name="Zaremba-Niedzwiedzka K."/>
            <person name="Martijn J."/>
            <person name="Lind A.E."/>
            <person name="van Eijk R."/>
            <person name="Schleper C."/>
            <person name="Guy L."/>
            <person name="Ettema T.J."/>
        </authorList>
    </citation>
    <scope>NUCLEOTIDE SEQUENCE</scope>
</reference>
<comment type="caution">
    <text evidence="1">The sequence shown here is derived from an EMBL/GenBank/DDBJ whole genome shotgun (WGS) entry which is preliminary data.</text>
</comment>
<dbReference type="AlphaFoldDB" id="A0A0F9AQJ5"/>
<dbReference type="EMBL" id="LAZR01044744">
    <property type="protein sequence ID" value="KKL03902.1"/>
    <property type="molecule type" value="Genomic_DNA"/>
</dbReference>
<evidence type="ECO:0000313" key="1">
    <source>
        <dbReference type="EMBL" id="KKL03902.1"/>
    </source>
</evidence>